<organism evidence="1 2">
    <name type="scientific">Rhabditophanes sp. KR3021</name>
    <dbReference type="NCBI Taxonomy" id="114890"/>
    <lineage>
        <taxon>Eukaryota</taxon>
        <taxon>Metazoa</taxon>
        <taxon>Ecdysozoa</taxon>
        <taxon>Nematoda</taxon>
        <taxon>Chromadorea</taxon>
        <taxon>Rhabditida</taxon>
        <taxon>Tylenchina</taxon>
        <taxon>Panagrolaimomorpha</taxon>
        <taxon>Strongyloidoidea</taxon>
        <taxon>Alloionematidae</taxon>
        <taxon>Rhabditophanes</taxon>
    </lineage>
</organism>
<sequence>MSIQSFDGLPTVSVNFKNFDKELFDQFHALLLKHDNFAYDDEYFNNFCTAFGEDGLSFITAVEEKTKIPMGFIIGTYWKNSSNAKVLLTIGNFYIMPEYRGKGLGSFLFNHLIKEAVDQKVSLYLTANPKMTETYSTKYNFSLFREYKAEILKAKWSDFGNIPKISLPSYTVCESSKFTQWKKFEQFDLKLSNGVVNRLEYFKTLFKASIYSGIATNNNGEVVGCVSMRCANKVVAIGPLYAENKDLLQLLLNVALEHIDASQHDFIRLNTFTCNRDLKELLSLYTGGKFNIIWTCNLQFAGSIIPSNDKYLHSADDLAQNFM</sequence>
<accession>A0AC35UE28</accession>
<dbReference type="Proteomes" id="UP000095286">
    <property type="component" value="Unplaced"/>
</dbReference>
<reference evidence="2" key="1">
    <citation type="submission" date="2016-11" db="UniProtKB">
        <authorList>
            <consortium name="WormBaseParasite"/>
        </authorList>
    </citation>
    <scope>IDENTIFICATION</scope>
    <source>
        <strain evidence="2">KR3021</strain>
    </source>
</reference>
<evidence type="ECO:0000313" key="1">
    <source>
        <dbReference type="Proteomes" id="UP000095286"/>
    </source>
</evidence>
<proteinExistence type="predicted"/>
<name>A0AC35UE28_9BILA</name>
<dbReference type="WBParaSite" id="RSKR_0001084500.1">
    <property type="protein sequence ID" value="RSKR_0001084500.1"/>
    <property type="gene ID" value="RSKR_0001084500"/>
</dbReference>
<protein>
    <submittedName>
        <fullName evidence="2">N-acetyltransferase domain-containing protein</fullName>
    </submittedName>
</protein>
<evidence type="ECO:0000313" key="2">
    <source>
        <dbReference type="WBParaSite" id="RSKR_0001084500.1"/>
    </source>
</evidence>